<feature type="transmembrane region" description="Helical" evidence="1">
    <location>
        <begin position="30"/>
        <end position="47"/>
    </location>
</feature>
<dbReference type="EMBL" id="GBRH01246885">
    <property type="protein sequence ID" value="JAD51010.1"/>
    <property type="molecule type" value="Transcribed_RNA"/>
</dbReference>
<reference evidence="2" key="2">
    <citation type="journal article" date="2015" name="Data Brief">
        <title>Shoot transcriptome of the giant reed, Arundo donax.</title>
        <authorList>
            <person name="Barrero R.A."/>
            <person name="Guerrero F.D."/>
            <person name="Moolhuijzen P."/>
            <person name="Goolsby J.A."/>
            <person name="Tidwell J."/>
            <person name="Bellgard S.E."/>
            <person name="Bellgard M.I."/>
        </authorList>
    </citation>
    <scope>NUCLEOTIDE SEQUENCE</scope>
    <source>
        <tissue evidence="2">Shoot tissue taken approximately 20 cm above the soil surface</tissue>
    </source>
</reference>
<protein>
    <submittedName>
        <fullName evidence="2">Uncharacterized protein</fullName>
    </submittedName>
</protein>
<sequence>MIQVYPLFVLWMMKMILVTVLTIRYLDVQLGLQMFLQVMVLIIILNSEKTLEDCNVD</sequence>
<evidence type="ECO:0000256" key="1">
    <source>
        <dbReference type="SAM" id="Phobius"/>
    </source>
</evidence>
<accession>A0A0A9AQ06</accession>
<proteinExistence type="predicted"/>
<evidence type="ECO:0000313" key="2">
    <source>
        <dbReference type="EMBL" id="JAD51010.1"/>
    </source>
</evidence>
<dbReference type="AlphaFoldDB" id="A0A0A9AQ06"/>
<reference evidence="2" key="1">
    <citation type="submission" date="2014-09" db="EMBL/GenBank/DDBJ databases">
        <authorList>
            <person name="Magalhaes I.L.F."/>
            <person name="Oliveira U."/>
            <person name="Santos F.R."/>
            <person name="Vidigal T.H.D.A."/>
            <person name="Brescovit A.D."/>
            <person name="Santos A.J."/>
        </authorList>
    </citation>
    <scope>NUCLEOTIDE SEQUENCE</scope>
    <source>
        <tissue evidence="2">Shoot tissue taken approximately 20 cm above the soil surface</tissue>
    </source>
</reference>
<name>A0A0A9AQ06_ARUDO</name>
<keyword evidence="1" id="KW-0812">Transmembrane</keyword>
<keyword evidence="1" id="KW-0472">Membrane</keyword>
<feature type="transmembrane region" description="Helical" evidence="1">
    <location>
        <begin position="6"/>
        <end position="23"/>
    </location>
</feature>
<organism evidence="2">
    <name type="scientific">Arundo donax</name>
    <name type="common">Giant reed</name>
    <name type="synonym">Donax arundinaceus</name>
    <dbReference type="NCBI Taxonomy" id="35708"/>
    <lineage>
        <taxon>Eukaryota</taxon>
        <taxon>Viridiplantae</taxon>
        <taxon>Streptophyta</taxon>
        <taxon>Embryophyta</taxon>
        <taxon>Tracheophyta</taxon>
        <taxon>Spermatophyta</taxon>
        <taxon>Magnoliopsida</taxon>
        <taxon>Liliopsida</taxon>
        <taxon>Poales</taxon>
        <taxon>Poaceae</taxon>
        <taxon>PACMAD clade</taxon>
        <taxon>Arundinoideae</taxon>
        <taxon>Arundineae</taxon>
        <taxon>Arundo</taxon>
    </lineage>
</organism>
<keyword evidence="1" id="KW-1133">Transmembrane helix</keyword>